<dbReference type="Proteomes" id="UP000219338">
    <property type="component" value="Unassembled WGS sequence"/>
</dbReference>
<sequence>METPPPDLSEYDKSVIFDQLDLTLNRMILESLLHGLYTGIVAVTLWTIFSSTKRLHGTFLRTIIIVLYVLATISFVIDWVFGHRAFITYGDNYYTVFSALMDDGPWWRACFLIDAITGGGSTLLVDVTIIWRCWVLWDRQWRIVFLPIICTIAGTAMKIMETLSVVYSSTDDISKIGVFAPQIDWSLIYIVLTLTTTVLCTVLILYRIGRFAHRLLLFRSIISALIESSAIYTLALVVYLALVRGNTMSAAYADIVATYVRAIAPTLLVLRVAARSTPQGSHCRTDTSESV</sequence>
<feature type="transmembrane region" description="Helical" evidence="1">
    <location>
        <begin position="106"/>
        <end position="131"/>
    </location>
</feature>
<keyword evidence="1" id="KW-1133">Transmembrane helix</keyword>
<evidence type="ECO:0000313" key="2">
    <source>
        <dbReference type="EMBL" id="SJL15476.1"/>
    </source>
</evidence>
<dbReference type="OMA" id="PWWRACF"/>
<accession>A0A284S3B3</accession>
<dbReference type="STRING" id="47428.A0A284S3B3"/>
<dbReference type="EMBL" id="FUEG01000029">
    <property type="protein sequence ID" value="SJL15476.1"/>
    <property type="molecule type" value="Genomic_DNA"/>
</dbReference>
<dbReference type="OrthoDB" id="2955783at2759"/>
<feature type="transmembrane region" description="Helical" evidence="1">
    <location>
        <begin position="255"/>
        <end position="274"/>
    </location>
</feature>
<feature type="transmembrane region" description="Helical" evidence="1">
    <location>
        <begin position="187"/>
        <end position="209"/>
    </location>
</feature>
<feature type="transmembrane region" description="Helical" evidence="1">
    <location>
        <begin position="63"/>
        <end position="86"/>
    </location>
</feature>
<name>A0A284S3B3_ARMOS</name>
<keyword evidence="3" id="KW-1185">Reference proteome</keyword>
<dbReference type="AlphaFoldDB" id="A0A284S3B3"/>
<protein>
    <submittedName>
        <fullName evidence="2">Uncharacterized protein</fullName>
    </submittedName>
</protein>
<reference evidence="3" key="1">
    <citation type="journal article" date="2017" name="Nat. Ecol. Evol.">
        <title>Genome expansion and lineage-specific genetic innovations in the forest pathogenic fungi Armillaria.</title>
        <authorList>
            <person name="Sipos G."/>
            <person name="Prasanna A.N."/>
            <person name="Walter M.C."/>
            <person name="O'Connor E."/>
            <person name="Balint B."/>
            <person name="Krizsan K."/>
            <person name="Kiss B."/>
            <person name="Hess J."/>
            <person name="Varga T."/>
            <person name="Slot J."/>
            <person name="Riley R."/>
            <person name="Boka B."/>
            <person name="Rigling D."/>
            <person name="Barry K."/>
            <person name="Lee J."/>
            <person name="Mihaltcheva S."/>
            <person name="LaButti K."/>
            <person name="Lipzen A."/>
            <person name="Waldron R."/>
            <person name="Moloney N.M."/>
            <person name="Sperisen C."/>
            <person name="Kredics L."/>
            <person name="Vagvoelgyi C."/>
            <person name="Patrignani A."/>
            <person name="Fitzpatrick D."/>
            <person name="Nagy I."/>
            <person name="Doyle S."/>
            <person name="Anderson J.B."/>
            <person name="Grigoriev I.V."/>
            <person name="Gueldener U."/>
            <person name="Muensterkoetter M."/>
            <person name="Nagy L.G."/>
        </authorList>
    </citation>
    <scope>NUCLEOTIDE SEQUENCE [LARGE SCALE GENOMIC DNA]</scope>
    <source>
        <strain evidence="3">C18/9</strain>
    </source>
</reference>
<organism evidence="2 3">
    <name type="scientific">Armillaria ostoyae</name>
    <name type="common">Armillaria root rot fungus</name>
    <dbReference type="NCBI Taxonomy" id="47428"/>
    <lineage>
        <taxon>Eukaryota</taxon>
        <taxon>Fungi</taxon>
        <taxon>Dikarya</taxon>
        <taxon>Basidiomycota</taxon>
        <taxon>Agaricomycotina</taxon>
        <taxon>Agaricomycetes</taxon>
        <taxon>Agaricomycetidae</taxon>
        <taxon>Agaricales</taxon>
        <taxon>Marasmiineae</taxon>
        <taxon>Physalacriaceae</taxon>
        <taxon>Armillaria</taxon>
    </lineage>
</organism>
<keyword evidence="1" id="KW-0812">Transmembrane</keyword>
<keyword evidence="1" id="KW-0472">Membrane</keyword>
<gene>
    <name evidence="2" type="ORF">ARMOST_18974</name>
</gene>
<feature type="transmembrane region" description="Helical" evidence="1">
    <location>
        <begin position="32"/>
        <end position="51"/>
    </location>
</feature>
<feature type="transmembrane region" description="Helical" evidence="1">
    <location>
        <begin position="221"/>
        <end position="243"/>
    </location>
</feature>
<feature type="transmembrane region" description="Helical" evidence="1">
    <location>
        <begin position="143"/>
        <end position="167"/>
    </location>
</feature>
<evidence type="ECO:0000256" key="1">
    <source>
        <dbReference type="SAM" id="Phobius"/>
    </source>
</evidence>
<proteinExistence type="predicted"/>
<evidence type="ECO:0000313" key="3">
    <source>
        <dbReference type="Proteomes" id="UP000219338"/>
    </source>
</evidence>